<feature type="domain" description="SLH" evidence="3">
    <location>
        <begin position="25"/>
        <end position="88"/>
    </location>
</feature>
<evidence type="ECO:0000259" key="2">
    <source>
        <dbReference type="PROSITE" id="PS50206"/>
    </source>
</evidence>
<gene>
    <name evidence="4" type="ORF">GKZ28_12810</name>
</gene>
<dbReference type="Pfam" id="PF00395">
    <property type="entry name" value="SLH"/>
    <property type="match status" value="2"/>
</dbReference>
<evidence type="ECO:0000313" key="4">
    <source>
        <dbReference type="EMBL" id="MVX64573.1"/>
    </source>
</evidence>
<reference evidence="4" key="1">
    <citation type="submission" date="2019-12" db="EMBL/GenBank/DDBJ databases">
        <title>Microbes associate with the intestines of laboratory mice.</title>
        <authorList>
            <person name="Navarre W."/>
            <person name="Wong E."/>
        </authorList>
    </citation>
    <scope>NUCLEOTIDE SEQUENCE</scope>
    <source>
        <strain evidence="4">NM79_F5</strain>
    </source>
</reference>
<dbReference type="InterPro" id="IPR036873">
    <property type="entry name" value="Rhodanese-like_dom_sf"/>
</dbReference>
<dbReference type="InterPro" id="IPR001763">
    <property type="entry name" value="Rhodanese-like_dom"/>
</dbReference>
<dbReference type="CDD" id="cd00158">
    <property type="entry name" value="RHOD"/>
    <property type="match status" value="1"/>
</dbReference>
<accession>A0A964RND4</accession>
<sequence>MRKPLKTAIAFDMAEFILNTTNSDASDLDFADINDHWAKAYIVTLAKLGIISGMNDGLFHPEDTVTTEQFVTMIIRSSKGNIYPTCDDWSSRYIDYALHKGIIEDYDMTNINNPIERRSAARIVHEVLLTEFGERDEDEWSAAENLSDLYICHTCVIHIAQMYVKGIMLGRDNNVFDALGSITRAEAAAVVVRMLDKEQRIPQTQGRVFKSKILSPDEALELMLNDSRAMLIDVRTNEEHNTGHISGSICMPLNDISNNPFSVCQNRNTPIILYCQKGYKSSAAAQALIDAGYSRIYTIPGIGQYKYNLTQ</sequence>
<evidence type="ECO:0000313" key="5">
    <source>
        <dbReference type="Proteomes" id="UP000656077"/>
    </source>
</evidence>
<feature type="domain" description="SLH" evidence="3">
    <location>
        <begin position="142"/>
        <end position="205"/>
    </location>
</feature>
<dbReference type="GO" id="GO:0004792">
    <property type="term" value="F:thiosulfate-cyanide sulfurtransferase activity"/>
    <property type="evidence" value="ECO:0007669"/>
    <property type="project" value="TreeGrafter"/>
</dbReference>
<dbReference type="PANTHER" id="PTHR44086">
    <property type="entry name" value="THIOSULFATE SULFURTRANSFERASE RDL2, MITOCHONDRIAL-RELATED"/>
    <property type="match status" value="1"/>
</dbReference>
<name>A0A964RND4_9CLOT</name>
<proteinExistence type="predicted"/>
<dbReference type="Proteomes" id="UP000656077">
    <property type="component" value="Unassembled WGS sequence"/>
</dbReference>
<dbReference type="SMART" id="SM00450">
    <property type="entry name" value="RHOD"/>
    <property type="match status" value="1"/>
</dbReference>
<feature type="domain" description="Rhodanese" evidence="2">
    <location>
        <begin position="225"/>
        <end position="311"/>
    </location>
</feature>
<evidence type="ECO:0000259" key="3">
    <source>
        <dbReference type="PROSITE" id="PS51272"/>
    </source>
</evidence>
<organism evidence="4 5">
    <name type="scientific">Clostridium chromiireducens</name>
    <dbReference type="NCBI Taxonomy" id="225345"/>
    <lineage>
        <taxon>Bacteria</taxon>
        <taxon>Bacillati</taxon>
        <taxon>Bacillota</taxon>
        <taxon>Clostridia</taxon>
        <taxon>Eubacteriales</taxon>
        <taxon>Clostridiaceae</taxon>
        <taxon>Clostridium</taxon>
    </lineage>
</organism>
<dbReference type="RefSeq" id="WP_160359468.1">
    <property type="nucleotide sequence ID" value="NZ_WSRQ01000018.1"/>
</dbReference>
<dbReference type="PANTHER" id="PTHR44086:SF10">
    <property type="entry name" value="THIOSULFATE SULFURTRANSFERASE_RHODANESE-LIKE DOMAIN-CONTAINING PROTEIN 3"/>
    <property type="match status" value="1"/>
</dbReference>
<dbReference type="SUPFAM" id="SSF52821">
    <property type="entry name" value="Rhodanese/Cell cycle control phosphatase"/>
    <property type="match status" value="1"/>
</dbReference>
<evidence type="ECO:0000256" key="1">
    <source>
        <dbReference type="ARBA" id="ARBA00022737"/>
    </source>
</evidence>
<dbReference type="AlphaFoldDB" id="A0A964RND4"/>
<evidence type="ECO:0008006" key="6">
    <source>
        <dbReference type="Google" id="ProtNLM"/>
    </source>
</evidence>
<comment type="caution">
    <text evidence="4">The sequence shown here is derived from an EMBL/GenBank/DDBJ whole genome shotgun (WGS) entry which is preliminary data.</text>
</comment>
<dbReference type="Pfam" id="PF00581">
    <property type="entry name" value="Rhodanese"/>
    <property type="match status" value="1"/>
</dbReference>
<dbReference type="EMBL" id="WSRQ01000018">
    <property type="protein sequence ID" value="MVX64573.1"/>
    <property type="molecule type" value="Genomic_DNA"/>
</dbReference>
<dbReference type="PROSITE" id="PS50206">
    <property type="entry name" value="RHODANESE_3"/>
    <property type="match status" value="1"/>
</dbReference>
<protein>
    <recommendedName>
        <fullName evidence="6">Rhodanese-like domain-containing protein</fullName>
    </recommendedName>
</protein>
<dbReference type="Gene3D" id="3.40.250.10">
    <property type="entry name" value="Rhodanese-like domain"/>
    <property type="match status" value="1"/>
</dbReference>
<keyword evidence="1" id="KW-0677">Repeat</keyword>
<dbReference type="InterPro" id="IPR001119">
    <property type="entry name" value="SLH_dom"/>
</dbReference>
<dbReference type="PROSITE" id="PS51272">
    <property type="entry name" value="SLH"/>
    <property type="match status" value="2"/>
</dbReference>